<evidence type="ECO:0000259" key="13">
    <source>
        <dbReference type="PROSITE" id="PS50011"/>
    </source>
</evidence>
<dbReference type="InterPro" id="IPR000719">
    <property type="entry name" value="Prot_kinase_dom"/>
</dbReference>
<dbReference type="SMART" id="SM00220">
    <property type="entry name" value="S_TKc"/>
    <property type="match status" value="1"/>
</dbReference>
<keyword evidence="3" id="KW-0808">Transferase</keyword>
<evidence type="ECO:0000256" key="2">
    <source>
        <dbReference type="ARBA" id="ARBA00022527"/>
    </source>
</evidence>
<evidence type="ECO:0000256" key="12">
    <source>
        <dbReference type="SAM" id="Phobius"/>
    </source>
</evidence>
<dbReference type="Gene3D" id="1.10.510.10">
    <property type="entry name" value="Transferase(Phosphotransferase) domain 1"/>
    <property type="match status" value="1"/>
</dbReference>
<feature type="transmembrane region" description="Helical" evidence="12">
    <location>
        <begin position="61"/>
        <end position="79"/>
    </location>
</feature>
<evidence type="ECO:0000256" key="10">
    <source>
        <dbReference type="RuleBase" id="RU000304"/>
    </source>
</evidence>
<feature type="compositionally biased region" description="Gly residues" evidence="11">
    <location>
        <begin position="22"/>
        <end position="34"/>
    </location>
</feature>
<dbReference type="PROSITE" id="PS50011">
    <property type="entry name" value="PROTEIN_KINASE_DOM"/>
    <property type="match status" value="1"/>
</dbReference>
<dbReference type="PANTHER" id="PTHR47987">
    <property type="entry name" value="OS08G0249100 PROTEIN"/>
    <property type="match status" value="1"/>
</dbReference>
<dbReference type="InterPro" id="IPR017441">
    <property type="entry name" value="Protein_kinase_ATP_BS"/>
</dbReference>
<keyword evidence="6 9" id="KW-0067">ATP-binding</keyword>
<comment type="catalytic activity">
    <reaction evidence="8">
        <text>L-seryl-[protein] + ATP = O-phospho-L-seryl-[protein] + ADP + H(+)</text>
        <dbReference type="Rhea" id="RHEA:17989"/>
        <dbReference type="Rhea" id="RHEA-COMP:9863"/>
        <dbReference type="Rhea" id="RHEA-COMP:11604"/>
        <dbReference type="ChEBI" id="CHEBI:15378"/>
        <dbReference type="ChEBI" id="CHEBI:29999"/>
        <dbReference type="ChEBI" id="CHEBI:30616"/>
        <dbReference type="ChEBI" id="CHEBI:83421"/>
        <dbReference type="ChEBI" id="CHEBI:456216"/>
        <dbReference type="EC" id="2.7.11.1"/>
    </reaction>
</comment>
<reference evidence="14 15" key="1">
    <citation type="submission" date="2023-10" db="EMBL/GenBank/DDBJ databases">
        <title>Chromosome-scale genome assembly provides insights into flower coloration mechanisms of Canna indica.</title>
        <authorList>
            <person name="Li C."/>
        </authorList>
    </citation>
    <scope>NUCLEOTIDE SEQUENCE [LARGE SCALE GENOMIC DNA]</scope>
    <source>
        <tissue evidence="14">Flower</tissue>
    </source>
</reference>
<protein>
    <recommendedName>
        <fullName evidence="1">non-specific serine/threonine protein kinase</fullName>
        <ecNumber evidence="1">2.7.11.1</ecNumber>
    </recommendedName>
</protein>
<dbReference type="PANTHER" id="PTHR47987:SF13">
    <property type="entry name" value="RECEPTOR-LIKE CYTOSOLIC SERINE_THREONINE-PROTEIN KINASE RBK2"/>
    <property type="match status" value="1"/>
</dbReference>
<evidence type="ECO:0000256" key="11">
    <source>
        <dbReference type="SAM" id="MobiDB-lite"/>
    </source>
</evidence>
<evidence type="ECO:0000256" key="8">
    <source>
        <dbReference type="ARBA" id="ARBA00048679"/>
    </source>
</evidence>
<gene>
    <name evidence="14" type="ORF">Cni_G03431</name>
</gene>
<proteinExistence type="inferred from homology"/>
<keyword evidence="14" id="KW-0675">Receptor</keyword>
<dbReference type="Pfam" id="PF00069">
    <property type="entry name" value="Pkinase"/>
    <property type="match status" value="1"/>
</dbReference>
<evidence type="ECO:0000256" key="4">
    <source>
        <dbReference type="ARBA" id="ARBA00022741"/>
    </source>
</evidence>
<evidence type="ECO:0000256" key="9">
    <source>
        <dbReference type="PROSITE-ProRule" id="PRU10141"/>
    </source>
</evidence>
<keyword evidence="15" id="KW-1185">Reference proteome</keyword>
<dbReference type="PROSITE" id="PS00107">
    <property type="entry name" value="PROTEIN_KINASE_ATP"/>
    <property type="match status" value="1"/>
</dbReference>
<evidence type="ECO:0000256" key="3">
    <source>
        <dbReference type="ARBA" id="ARBA00022679"/>
    </source>
</evidence>
<evidence type="ECO:0000256" key="1">
    <source>
        <dbReference type="ARBA" id="ARBA00012513"/>
    </source>
</evidence>
<evidence type="ECO:0000256" key="7">
    <source>
        <dbReference type="ARBA" id="ARBA00047899"/>
    </source>
</evidence>
<dbReference type="EMBL" id="CP136890">
    <property type="protein sequence ID" value="WOK94726.1"/>
    <property type="molecule type" value="Genomic_DNA"/>
</dbReference>
<dbReference type="GO" id="GO:0005524">
    <property type="term" value="F:ATP binding"/>
    <property type="evidence" value="ECO:0007669"/>
    <property type="project" value="UniProtKB-UniRule"/>
</dbReference>
<comment type="similarity">
    <text evidence="10">Belongs to the protein kinase superfamily.</text>
</comment>
<dbReference type="AlphaFoldDB" id="A0AAQ3JRV5"/>
<dbReference type="InterPro" id="IPR046958">
    <property type="entry name" value="RBK1/2/STUNTED"/>
</dbReference>
<dbReference type="Proteomes" id="UP001327560">
    <property type="component" value="Chromosome 1"/>
</dbReference>
<evidence type="ECO:0000313" key="14">
    <source>
        <dbReference type="EMBL" id="WOK94726.1"/>
    </source>
</evidence>
<dbReference type="InterPro" id="IPR008271">
    <property type="entry name" value="Ser/Thr_kinase_AS"/>
</dbReference>
<comment type="catalytic activity">
    <reaction evidence="7">
        <text>L-threonyl-[protein] + ATP = O-phospho-L-threonyl-[protein] + ADP + H(+)</text>
        <dbReference type="Rhea" id="RHEA:46608"/>
        <dbReference type="Rhea" id="RHEA-COMP:11060"/>
        <dbReference type="Rhea" id="RHEA-COMP:11605"/>
        <dbReference type="ChEBI" id="CHEBI:15378"/>
        <dbReference type="ChEBI" id="CHEBI:30013"/>
        <dbReference type="ChEBI" id="CHEBI:30616"/>
        <dbReference type="ChEBI" id="CHEBI:61977"/>
        <dbReference type="ChEBI" id="CHEBI:456216"/>
        <dbReference type="EC" id="2.7.11.1"/>
    </reaction>
</comment>
<evidence type="ECO:0000256" key="6">
    <source>
        <dbReference type="ARBA" id="ARBA00022840"/>
    </source>
</evidence>
<keyword evidence="12" id="KW-0812">Transmembrane</keyword>
<evidence type="ECO:0000313" key="15">
    <source>
        <dbReference type="Proteomes" id="UP001327560"/>
    </source>
</evidence>
<dbReference type="InterPro" id="IPR011009">
    <property type="entry name" value="Kinase-like_dom_sf"/>
</dbReference>
<keyword evidence="12" id="KW-1133">Transmembrane helix</keyword>
<dbReference type="Gene3D" id="3.30.200.20">
    <property type="entry name" value="Phosphorylase Kinase, domain 1"/>
    <property type="match status" value="1"/>
</dbReference>
<feature type="compositionally biased region" description="Polar residues" evidence="11">
    <location>
        <begin position="1"/>
        <end position="12"/>
    </location>
</feature>
<evidence type="ECO:0000256" key="5">
    <source>
        <dbReference type="ARBA" id="ARBA00022777"/>
    </source>
</evidence>
<sequence>MCNGSPLRSCTGESKLMDAPPKGGGEGGGRGGGAISSVGEEPEVAALPDDVSAQGNAKTPFFIYYADYLYWFLIIFVFSNPLKLNSLDLLTLGVEKDKGETRCSNSKVNSSKPSTSCSGNNTTGWHGLFHLWKQKSLKRLASFPAVGFRRRLRKRHENLIGKGGYAEIYKGRLDNGQLIAVKKITRGTREENTLNFLCEMGILVHLRHPNIAEMIGVGNIDSRTYKDSRDKTMDWVIRYKAAVGAARGLEYLHEKCQRRIIHRDIKVANVLLTEEFEAQICDFGLAKWLPDELSHHTLPIEGTFGYLAPEYCINGVVSEKTDVFAFGVLVLELLTGRRAVDSSQQSLISWAKPLLEEKRITDLIDPSLGELYDTKQVVRQLRGEEGLQTPGMRRTCSVGIFDDGNGDDEEAYDTGRYLDDLKRHQQIAFDF</sequence>
<dbReference type="EC" id="2.7.11.1" evidence="1"/>
<keyword evidence="5 14" id="KW-0418">Kinase</keyword>
<feature type="domain" description="Protein kinase" evidence="13">
    <location>
        <begin position="154"/>
        <end position="387"/>
    </location>
</feature>
<dbReference type="GO" id="GO:0004674">
    <property type="term" value="F:protein serine/threonine kinase activity"/>
    <property type="evidence" value="ECO:0007669"/>
    <property type="project" value="UniProtKB-KW"/>
</dbReference>
<feature type="region of interest" description="Disordered" evidence="11">
    <location>
        <begin position="1"/>
        <end position="37"/>
    </location>
</feature>
<accession>A0AAQ3JRV5</accession>
<keyword evidence="12" id="KW-0472">Membrane</keyword>
<dbReference type="SUPFAM" id="SSF56112">
    <property type="entry name" value="Protein kinase-like (PK-like)"/>
    <property type="match status" value="1"/>
</dbReference>
<dbReference type="PROSITE" id="PS00108">
    <property type="entry name" value="PROTEIN_KINASE_ST"/>
    <property type="match status" value="1"/>
</dbReference>
<feature type="binding site" evidence="9">
    <location>
        <position position="183"/>
    </location>
    <ligand>
        <name>ATP</name>
        <dbReference type="ChEBI" id="CHEBI:30616"/>
    </ligand>
</feature>
<dbReference type="FunFam" id="1.10.510.10:FF:001023">
    <property type="entry name" value="Os07g0541700 protein"/>
    <property type="match status" value="1"/>
</dbReference>
<organism evidence="14 15">
    <name type="scientific">Canna indica</name>
    <name type="common">Indian-shot</name>
    <dbReference type="NCBI Taxonomy" id="4628"/>
    <lineage>
        <taxon>Eukaryota</taxon>
        <taxon>Viridiplantae</taxon>
        <taxon>Streptophyta</taxon>
        <taxon>Embryophyta</taxon>
        <taxon>Tracheophyta</taxon>
        <taxon>Spermatophyta</taxon>
        <taxon>Magnoliopsida</taxon>
        <taxon>Liliopsida</taxon>
        <taxon>Zingiberales</taxon>
        <taxon>Cannaceae</taxon>
        <taxon>Canna</taxon>
    </lineage>
</organism>
<name>A0AAQ3JRV5_9LILI</name>
<keyword evidence="4 9" id="KW-0547">Nucleotide-binding</keyword>
<keyword evidence="2 10" id="KW-0723">Serine/threonine-protein kinase</keyword>